<dbReference type="Pfam" id="PF15115">
    <property type="entry name" value="HDNR"/>
    <property type="match status" value="1"/>
</dbReference>
<accession>H2ZKM1</accession>
<evidence type="ECO:0000313" key="2">
    <source>
        <dbReference type="Ensembl" id="ENSCSAVP00000018137.1"/>
    </source>
</evidence>
<keyword evidence="3" id="KW-1185">Reference proteome</keyword>
<dbReference type="HOGENOM" id="CLU_113037_0_0_1"/>
<proteinExistence type="predicted"/>
<dbReference type="eggNOG" id="ENOG502S7MT">
    <property type="taxonomic scope" value="Eukaryota"/>
</dbReference>
<dbReference type="PANTHER" id="PTHR35440">
    <property type="entry name" value="TESTIS-EXPRESSED PROTEIN 36"/>
    <property type="match status" value="1"/>
</dbReference>
<feature type="domain" description="Domain of unknown function with conserved HDNR motif" evidence="1">
    <location>
        <begin position="1"/>
        <end position="159"/>
    </location>
</feature>
<dbReference type="GeneTree" id="ENSGT00390000012491"/>
<dbReference type="PANTHER" id="PTHR35440:SF1">
    <property type="entry name" value="TESTIS-EXPRESSED PROTEIN 36"/>
    <property type="match status" value="1"/>
</dbReference>
<reference evidence="2" key="2">
    <citation type="submission" date="2025-08" db="UniProtKB">
        <authorList>
            <consortium name="Ensembl"/>
        </authorList>
    </citation>
    <scope>IDENTIFICATION</scope>
</reference>
<evidence type="ECO:0000313" key="3">
    <source>
        <dbReference type="Proteomes" id="UP000007875"/>
    </source>
</evidence>
<evidence type="ECO:0000259" key="1">
    <source>
        <dbReference type="Pfam" id="PF15115"/>
    </source>
</evidence>
<organism evidence="2 3">
    <name type="scientific">Ciona savignyi</name>
    <name type="common">Pacific transparent sea squirt</name>
    <dbReference type="NCBI Taxonomy" id="51511"/>
    <lineage>
        <taxon>Eukaryota</taxon>
        <taxon>Metazoa</taxon>
        <taxon>Chordata</taxon>
        <taxon>Tunicata</taxon>
        <taxon>Ascidiacea</taxon>
        <taxon>Phlebobranchia</taxon>
        <taxon>Cionidae</taxon>
        <taxon>Ciona</taxon>
    </lineage>
</organism>
<reference evidence="3" key="1">
    <citation type="submission" date="2003-08" db="EMBL/GenBank/DDBJ databases">
        <authorList>
            <person name="Birren B."/>
            <person name="Nusbaum C."/>
            <person name="Abebe A."/>
            <person name="Abouelleil A."/>
            <person name="Adekoya E."/>
            <person name="Ait-zahra M."/>
            <person name="Allen N."/>
            <person name="Allen T."/>
            <person name="An P."/>
            <person name="Anderson M."/>
            <person name="Anderson S."/>
            <person name="Arachchi H."/>
            <person name="Armbruster J."/>
            <person name="Bachantsang P."/>
            <person name="Baldwin J."/>
            <person name="Barry A."/>
            <person name="Bayul T."/>
            <person name="Blitshsteyn B."/>
            <person name="Bloom T."/>
            <person name="Blye J."/>
            <person name="Boguslavskiy L."/>
            <person name="Borowsky M."/>
            <person name="Boukhgalter B."/>
            <person name="Brunache A."/>
            <person name="Butler J."/>
            <person name="Calixte N."/>
            <person name="Calvo S."/>
            <person name="Camarata J."/>
            <person name="Campo K."/>
            <person name="Chang J."/>
            <person name="Cheshatsang Y."/>
            <person name="Citroen M."/>
            <person name="Collymore A."/>
            <person name="Considine T."/>
            <person name="Cook A."/>
            <person name="Cooke P."/>
            <person name="Corum B."/>
            <person name="Cuomo C."/>
            <person name="David R."/>
            <person name="Dawoe T."/>
            <person name="Degray S."/>
            <person name="Dodge S."/>
            <person name="Dooley K."/>
            <person name="Dorje P."/>
            <person name="Dorjee K."/>
            <person name="Dorris L."/>
            <person name="Duffey N."/>
            <person name="Dupes A."/>
            <person name="Elkins T."/>
            <person name="Engels R."/>
            <person name="Erickson J."/>
            <person name="Farina A."/>
            <person name="Faro S."/>
            <person name="Ferreira P."/>
            <person name="Fischer H."/>
            <person name="Fitzgerald M."/>
            <person name="Foley K."/>
            <person name="Gage D."/>
            <person name="Galagan J."/>
            <person name="Gearin G."/>
            <person name="Gnerre S."/>
            <person name="Gnirke A."/>
            <person name="Goyette A."/>
            <person name="Graham J."/>
            <person name="Grandbois E."/>
            <person name="Gyaltsen K."/>
            <person name="Hafez N."/>
            <person name="Hagopian D."/>
            <person name="Hagos B."/>
            <person name="Hall J."/>
            <person name="Hatcher B."/>
            <person name="Heller A."/>
            <person name="Higgins H."/>
            <person name="Honan T."/>
            <person name="Horn A."/>
            <person name="Houde N."/>
            <person name="Hughes L."/>
            <person name="Hulme W."/>
            <person name="Husby E."/>
            <person name="Iliev I."/>
            <person name="Jaffe D."/>
            <person name="Jones C."/>
            <person name="Kamal M."/>
            <person name="Kamat A."/>
            <person name="Kamvysselis M."/>
            <person name="Karlsson E."/>
            <person name="Kells C."/>
            <person name="Kieu A."/>
            <person name="Kisner P."/>
            <person name="Kodira C."/>
            <person name="Kulbokas E."/>
            <person name="Labutti K."/>
            <person name="Lama D."/>
            <person name="Landers T."/>
            <person name="Leger J."/>
            <person name="Levine S."/>
            <person name="Lewis D."/>
            <person name="Lewis T."/>
            <person name="Lindblad-toh K."/>
            <person name="Liu X."/>
            <person name="Lokyitsang T."/>
            <person name="Lokyitsang Y."/>
            <person name="Lucien O."/>
            <person name="Lui A."/>
            <person name="Ma L.J."/>
            <person name="Mabbitt R."/>
            <person name="Macdonald J."/>
            <person name="Maclean C."/>
            <person name="Major J."/>
            <person name="Manning J."/>
            <person name="Marabella R."/>
            <person name="Maru K."/>
            <person name="Matthews C."/>
            <person name="Mauceli E."/>
            <person name="Mccarthy M."/>
            <person name="Mcdonough S."/>
            <person name="Mcghee T."/>
            <person name="Meldrim J."/>
            <person name="Meneus L."/>
            <person name="Mesirov J."/>
            <person name="Mihalev A."/>
            <person name="Mihova T."/>
            <person name="Mikkelsen T."/>
            <person name="Mlenga V."/>
            <person name="Moru K."/>
            <person name="Mozes J."/>
            <person name="Mulrain L."/>
            <person name="Munson G."/>
            <person name="Naylor J."/>
            <person name="Newes C."/>
            <person name="Nguyen C."/>
            <person name="Nguyen N."/>
            <person name="Nguyen T."/>
            <person name="Nicol R."/>
            <person name="Nielsen C."/>
            <person name="Nizzari M."/>
            <person name="Norbu C."/>
            <person name="Norbu N."/>
            <person name="O'donnell P."/>
            <person name="Okoawo O."/>
            <person name="O'leary S."/>
            <person name="Omotosho B."/>
            <person name="O'neill K."/>
            <person name="Osman S."/>
            <person name="Parker S."/>
            <person name="Perrin D."/>
            <person name="Phunkhang P."/>
            <person name="Piqani B."/>
            <person name="Purcell S."/>
            <person name="Rachupka T."/>
            <person name="Ramasamy U."/>
            <person name="Rameau R."/>
            <person name="Ray V."/>
            <person name="Raymond C."/>
            <person name="Retta R."/>
            <person name="Richardson S."/>
            <person name="Rise C."/>
            <person name="Rodriguez J."/>
            <person name="Rogers J."/>
            <person name="Rogov P."/>
            <person name="Rutman M."/>
            <person name="Schupbach R."/>
            <person name="Seaman C."/>
            <person name="Settipalli S."/>
            <person name="Sharpe T."/>
            <person name="Sheridan J."/>
            <person name="Sherpa N."/>
            <person name="Shi J."/>
            <person name="Smirnov S."/>
            <person name="Smith C."/>
            <person name="Sougnez C."/>
            <person name="Spencer B."/>
            <person name="Stalker J."/>
            <person name="Stange-thomann N."/>
            <person name="Stavropoulos S."/>
            <person name="Stetson K."/>
            <person name="Stone C."/>
            <person name="Stone S."/>
            <person name="Stubbs M."/>
            <person name="Talamas J."/>
            <person name="Tchuinga P."/>
            <person name="Tenzing P."/>
            <person name="Tesfaye S."/>
            <person name="Theodore J."/>
            <person name="Thoulutsang Y."/>
            <person name="Topham K."/>
            <person name="Towey S."/>
            <person name="Tsamla T."/>
            <person name="Tsomo N."/>
            <person name="Vallee D."/>
            <person name="Vassiliev H."/>
            <person name="Venkataraman V."/>
            <person name="Vinson J."/>
            <person name="Vo A."/>
            <person name="Wade C."/>
            <person name="Wang S."/>
            <person name="Wangchuk T."/>
            <person name="Wangdi T."/>
            <person name="Whittaker C."/>
            <person name="Wilkinson J."/>
            <person name="Wu Y."/>
            <person name="Wyman D."/>
            <person name="Yadav S."/>
            <person name="Yang S."/>
            <person name="Yang X."/>
            <person name="Yeager S."/>
            <person name="Yee E."/>
            <person name="Young G."/>
            <person name="Zainoun J."/>
            <person name="Zembeck L."/>
            <person name="Zimmer A."/>
            <person name="Zody M."/>
            <person name="Lander E."/>
        </authorList>
    </citation>
    <scope>NUCLEOTIDE SEQUENCE [LARGE SCALE GENOMIC DNA]</scope>
</reference>
<dbReference type="InParanoid" id="H2ZKM1"/>
<sequence length="201" mass="22865">MTKGRKHVPSQKEHGVWFPHRGMPLKMESRSSGTTTGVMLNVEENATDNSSHVKIPPLFLQRISNVSKSNSFSNHDNRNSFQDHGVYFGQGLGKQKIANEQSQHGSEDVVTWNKGNDPEAIEGINSIYREDFCGTRTSSQTKHRRYSKHYAEPTTGLVKVSSNTTQWVKDGEKIDQTYLQTLANTQEPHHEHNPWKYSYHA</sequence>
<dbReference type="InterPro" id="IPR029369">
    <property type="entry name" value="HDNR"/>
</dbReference>
<dbReference type="Proteomes" id="UP000007875">
    <property type="component" value="Unassembled WGS sequence"/>
</dbReference>
<reference evidence="2" key="3">
    <citation type="submission" date="2025-09" db="UniProtKB">
        <authorList>
            <consortium name="Ensembl"/>
        </authorList>
    </citation>
    <scope>IDENTIFICATION</scope>
</reference>
<name>H2ZKM1_CIOSA</name>
<dbReference type="Ensembl" id="ENSCSAVT00000018334.1">
    <property type="protein sequence ID" value="ENSCSAVP00000018137.1"/>
    <property type="gene ID" value="ENSCSAVG00000010667.1"/>
</dbReference>
<protein>
    <recommendedName>
        <fullName evidence="1">Domain of unknown function with conserved HDNR motif domain-containing protein</fullName>
    </recommendedName>
</protein>
<dbReference type="OMA" id="SWFPHIG"/>
<dbReference type="AlphaFoldDB" id="H2ZKM1"/>